<sequence>MFIYIFIGIVIVQRLVELYIAKKNEQWMISQGAIEFGQRHYKVMVLIHTLFFISLLGEMIWNEGNLSSFWPFYLILFILTQVGRVWIITSLGKYWNTKIFVLPEMNVIVKGPYKYFKHPNYVLVTIELIVIPLLFDAFWTLFFFGCLNQLILAIRIPIEEKALKQITNYEEIFPTKKRWARS</sequence>
<reference evidence="6 7" key="1">
    <citation type="journal article" date="2018" name="J. Microbiol.">
        <title>Bacillus spongiae sp. nov., isolated from sponge of Jeju Island.</title>
        <authorList>
            <person name="Lee G.E."/>
            <person name="Im W.T."/>
            <person name="Park J.S."/>
        </authorList>
    </citation>
    <scope>NUCLEOTIDE SEQUENCE [LARGE SCALE GENOMIC DNA]</scope>
    <source>
        <strain evidence="6 7">135PIL107-10</strain>
    </source>
</reference>
<evidence type="ECO:0000313" key="7">
    <source>
        <dbReference type="Proteomes" id="UP001312865"/>
    </source>
</evidence>
<dbReference type="EMBL" id="JBBAXC010000006">
    <property type="protein sequence ID" value="MEI5907256.1"/>
    <property type="molecule type" value="Genomic_DNA"/>
</dbReference>
<evidence type="ECO:0000313" key="6">
    <source>
        <dbReference type="EMBL" id="MEI5907256.1"/>
    </source>
</evidence>
<comment type="caution">
    <text evidence="6">The sequence shown here is derived from an EMBL/GenBank/DDBJ whole genome shotgun (WGS) entry which is preliminary data.</text>
</comment>
<feature type="transmembrane region" description="Helical" evidence="5">
    <location>
        <begin position="6"/>
        <end position="22"/>
    </location>
</feature>
<name>A0ABU8HDJ0_9BACI</name>
<accession>A0ABU8HDJ0</accession>
<organism evidence="6 7">
    <name type="scientific">Bacillus spongiae</name>
    <dbReference type="NCBI Taxonomy" id="2683610"/>
    <lineage>
        <taxon>Bacteria</taxon>
        <taxon>Bacillati</taxon>
        <taxon>Bacillota</taxon>
        <taxon>Bacilli</taxon>
        <taxon>Bacillales</taxon>
        <taxon>Bacillaceae</taxon>
        <taxon>Bacillus</taxon>
    </lineage>
</organism>
<dbReference type="PANTHER" id="PTHR43847">
    <property type="entry name" value="BLL3993 PROTEIN"/>
    <property type="match status" value="1"/>
</dbReference>
<dbReference type="InterPro" id="IPR052527">
    <property type="entry name" value="Metal_cation-efflux_comp"/>
</dbReference>
<keyword evidence="3 5" id="KW-1133">Transmembrane helix</keyword>
<evidence type="ECO:0000256" key="2">
    <source>
        <dbReference type="ARBA" id="ARBA00022692"/>
    </source>
</evidence>
<evidence type="ECO:0000256" key="4">
    <source>
        <dbReference type="ARBA" id="ARBA00023136"/>
    </source>
</evidence>
<protein>
    <submittedName>
        <fullName evidence="6">Isoprenylcysteine carboxylmethyltransferase family protein</fullName>
    </submittedName>
</protein>
<dbReference type="PANTHER" id="PTHR43847:SF1">
    <property type="entry name" value="BLL3993 PROTEIN"/>
    <property type="match status" value="1"/>
</dbReference>
<gene>
    <name evidence="6" type="ORF">WAK64_09320</name>
</gene>
<evidence type="ECO:0000256" key="5">
    <source>
        <dbReference type="SAM" id="Phobius"/>
    </source>
</evidence>
<feature type="transmembrane region" description="Helical" evidence="5">
    <location>
        <begin position="43"/>
        <end position="61"/>
    </location>
</feature>
<dbReference type="Gene3D" id="1.20.120.1630">
    <property type="match status" value="1"/>
</dbReference>
<dbReference type="InterPro" id="IPR007269">
    <property type="entry name" value="ICMT_MeTrfase"/>
</dbReference>
<dbReference type="RefSeq" id="WP_336586692.1">
    <property type="nucleotide sequence ID" value="NZ_JBBAXC010000006.1"/>
</dbReference>
<feature type="transmembrane region" description="Helical" evidence="5">
    <location>
        <begin position="73"/>
        <end position="95"/>
    </location>
</feature>
<proteinExistence type="predicted"/>
<keyword evidence="2 5" id="KW-0812">Transmembrane</keyword>
<evidence type="ECO:0000256" key="1">
    <source>
        <dbReference type="ARBA" id="ARBA00004141"/>
    </source>
</evidence>
<dbReference type="Pfam" id="PF04140">
    <property type="entry name" value="ICMT"/>
    <property type="match status" value="1"/>
</dbReference>
<keyword evidence="7" id="KW-1185">Reference proteome</keyword>
<comment type="subcellular location">
    <subcellularLocation>
        <location evidence="1">Membrane</location>
        <topology evidence="1">Multi-pass membrane protein</topology>
    </subcellularLocation>
</comment>
<dbReference type="Proteomes" id="UP001312865">
    <property type="component" value="Unassembled WGS sequence"/>
</dbReference>
<evidence type="ECO:0000256" key="3">
    <source>
        <dbReference type="ARBA" id="ARBA00022989"/>
    </source>
</evidence>
<feature type="transmembrane region" description="Helical" evidence="5">
    <location>
        <begin position="115"/>
        <end position="135"/>
    </location>
</feature>
<keyword evidence="4 5" id="KW-0472">Membrane</keyword>